<keyword evidence="7" id="KW-1185">Reference proteome</keyword>
<dbReference type="Gene3D" id="3.10.450.10">
    <property type="match status" value="1"/>
</dbReference>
<dbReference type="GO" id="GO:0004869">
    <property type="term" value="F:cysteine-type endopeptidase inhibitor activity"/>
    <property type="evidence" value="ECO:0007669"/>
    <property type="project" value="UniProtKB-KW"/>
</dbReference>
<dbReference type="SUPFAM" id="SSF54403">
    <property type="entry name" value="Cystatin/monellin"/>
    <property type="match status" value="1"/>
</dbReference>
<dbReference type="AlphaFoldDB" id="A0A078FGR9"/>
<feature type="domain" description="Cystatin" evidence="4">
    <location>
        <begin position="32"/>
        <end position="112"/>
    </location>
</feature>
<dbReference type="PANTHER" id="PTHR47364">
    <property type="entry name" value="CYSTEINE PROTEINASE INHIBITOR 5"/>
    <property type="match status" value="1"/>
</dbReference>
<evidence type="ECO:0000256" key="2">
    <source>
        <dbReference type="ARBA" id="ARBA00022704"/>
    </source>
</evidence>
<name>A0A078FGR9_BRANA</name>
<dbReference type="PANTHER" id="PTHR47364:SF26">
    <property type="entry name" value="CYSTATIN DOMAIN-CONTAINING PROTEIN"/>
    <property type="match status" value="1"/>
</dbReference>
<dbReference type="PaxDb" id="3708-A0A078FGR9"/>
<dbReference type="EMBL" id="LK032018">
    <property type="protein sequence ID" value="CDY12162.1"/>
    <property type="molecule type" value="Genomic_DNA"/>
</dbReference>
<dbReference type="InterPro" id="IPR000010">
    <property type="entry name" value="Cystatin_dom"/>
</dbReference>
<protein>
    <submittedName>
        <fullName evidence="5">(rape) hypothetical protein</fullName>
    </submittedName>
    <submittedName>
        <fullName evidence="6">BnaC04g11920D protein</fullName>
    </submittedName>
</protein>
<keyword evidence="3" id="KW-0732">Signal</keyword>
<dbReference type="Gramene" id="CDY12162">
    <property type="protein sequence ID" value="CDY12162"/>
    <property type="gene ID" value="GSBRNA2T00061167001"/>
</dbReference>
<dbReference type="OMA" id="ANEIHIQ"/>
<dbReference type="InterPro" id="IPR046350">
    <property type="entry name" value="Cystatin_sf"/>
</dbReference>
<accession>A0A078FGR9</accession>
<reference evidence="6 7" key="1">
    <citation type="journal article" date="2014" name="Science">
        <title>Plant genetics. Early allopolyploid evolution in the post-Neolithic Brassica napus oilseed genome.</title>
        <authorList>
            <person name="Chalhoub B."/>
            <person name="Denoeud F."/>
            <person name="Liu S."/>
            <person name="Parkin I.A."/>
            <person name="Tang H."/>
            <person name="Wang X."/>
            <person name="Chiquet J."/>
            <person name="Belcram H."/>
            <person name="Tong C."/>
            <person name="Samans B."/>
            <person name="Correa M."/>
            <person name="Da Silva C."/>
            <person name="Just J."/>
            <person name="Falentin C."/>
            <person name="Koh C.S."/>
            <person name="Le Clainche I."/>
            <person name="Bernard M."/>
            <person name="Bento P."/>
            <person name="Noel B."/>
            <person name="Labadie K."/>
            <person name="Alberti A."/>
            <person name="Charles M."/>
            <person name="Arnaud D."/>
            <person name="Guo H."/>
            <person name="Daviaud C."/>
            <person name="Alamery S."/>
            <person name="Jabbari K."/>
            <person name="Zhao M."/>
            <person name="Edger P.P."/>
            <person name="Chelaifa H."/>
            <person name="Tack D."/>
            <person name="Lassalle G."/>
            <person name="Mestiri I."/>
            <person name="Schnel N."/>
            <person name="Le Paslier M.C."/>
            <person name="Fan G."/>
            <person name="Renault V."/>
            <person name="Bayer P.E."/>
            <person name="Golicz A.A."/>
            <person name="Manoli S."/>
            <person name="Lee T.H."/>
            <person name="Thi V.H."/>
            <person name="Chalabi S."/>
            <person name="Hu Q."/>
            <person name="Fan C."/>
            <person name="Tollenaere R."/>
            <person name="Lu Y."/>
            <person name="Battail C."/>
            <person name="Shen J."/>
            <person name="Sidebottom C.H."/>
            <person name="Wang X."/>
            <person name="Canaguier A."/>
            <person name="Chauveau A."/>
            <person name="Berard A."/>
            <person name="Deniot G."/>
            <person name="Guan M."/>
            <person name="Liu Z."/>
            <person name="Sun F."/>
            <person name="Lim Y.P."/>
            <person name="Lyons E."/>
            <person name="Town C.D."/>
            <person name="Bancroft I."/>
            <person name="Wang X."/>
            <person name="Meng J."/>
            <person name="Ma J."/>
            <person name="Pires J.C."/>
            <person name="King G.J."/>
            <person name="Brunel D."/>
            <person name="Delourme R."/>
            <person name="Renard M."/>
            <person name="Aury J.M."/>
            <person name="Adams K.L."/>
            <person name="Batley J."/>
            <person name="Snowdon R.J."/>
            <person name="Tost J."/>
            <person name="Edwards D."/>
            <person name="Zhou Y."/>
            <person name="Hua W."/>
            <person name="Sharpe A.G."/>
            <person name="Paterson A.H."/>
            <person name="Guan C."/>
            <person name="Wincker P."/>
        </authorList>
    </citation>
    <scope>NUCLEOTIDE SEQUENCE [LARGE SCALE GENOMIC DNA]</scope>
    <source>
        <strain evidence="7">cv. Darmor-bzh</strain>
    </source>
</reference>
<reference evidence="6" key="2">
    <citation type="submission" date="2014-06" db="EMBL/GenBank/DDBJ databases">
        <authorList>
            <person name="Genoscope - CEA"/>
        </authorList>
    </citation>
    <scope>NUCLEOTIDE SEQUENCE</scope>
</reference>
<feature type="signal peptide" evidence="3">
    <location>
        <begin position="1"/>
        <end position="21"/>
    </location>
</feature>
<dbReference type="Proteomes" id="UP001295469">
    <property type="component" value="Chromosome C04"/>
</dbReference>
<feature type="chain" id="PRO_5040560356" evidence="3">
    <location>
        <begin position="22"/>
        <end position="115"/>
    </location>
</feature>
<sequence length="115" mass="12991">MNKSIFFVLFSLILLSVHVFGLTPLEDQWIPIKDVKDPYVIKIGEFAVSEYARLNKIQLKFVTVVSGDIQIASNLKYYKLIVTANSGGNSGSKNYETVVWKLKSISELMDFEPLS</sequence>
<organism evidence="6 7">
    <name type="scientific">Brassica napus</name>
    <name type="common">Rape</name>
    <dbReference type="NCBI Taxonomy" id="3708"/>
    <lineage>
        <taxon>Eukaryota</taxon>
        <taxon>Viridiplantae</taxon>
        <taxon>Streptophyta</taxon>
        <taxon>Embryophyta</taxon>
        <taxon>Tracheophyta</taxon>
        <taxon>Spermatophyta</taxon>
        <taxon>Magnoliopsida</taxon>
        <taxon>eudicotyledons</taxon>
        <taxon>Gunneridae</taxon>
        <taxon>Pentapetalae</taxon>
        <taxon>rosids</taxon>
        <taxon>malvids</taxon>
        <taxon>Brassicales</taxon>
        <taxon>Brassicaceae</taxon>
        <taxon>Brassiceae</taxon>
        <taxon>Brassica</taxon>
    </lineage>
</organism>
<dbReference type="EMBL" id="HG994368">
    <property type="protein sequence ID" value="CAF1822459.1"/>
    <property type="molecule type" value="Genomic_DNA"/>
</dbReference>
<reference evidence="5" key="3">
    <citation type="submission" date="2021-01" db="EMBL/GenBank/DDBJ databases">
        <authorList>
            <consortium name="Genoscope - CEA"/>
            <person name="William W."/>
        </authorList>
    </citation>
    <scope>NUCLEOTIDE SEQUENCE</scope>
</reference>
<dbReference type="Proteomes" id="UP000028999">
    <property type="component" value="Unassembled WGS sequence"/>
</dbReference>
<keyword evidence="1" id="KW-0646">Protease inhibitor</keyword>
<evidence type="ECO:0000313" key="5">
    <source>
        <dbReference type="EMBL" id="CAF1822459.1"/>
    </source>
</evidence>
<keyword evidence="2" id="KW-0789">Thiol protease inhibitor</keyword>
<evidence type="ECO:0000256" key="1">
    <source>
        <dbReference type="ARBA" id="ARBA00022690"/>
    </source>
</evidence>
<evidence type="ECO:0000313" key="7">
    <source>
        <dbReference type="Proteomes" id="UP000028999"/>
    </source>
</evidence>
<dbReference type="SMR" id="A0A078FGR9"/>
<gene>
    <name evidence="6" type="primary">BnaC04g11920D</name>
    <name evidence="5" type="ORF">DARMORV10_C04P16760.1</name>
    <name evidence="6" type="ORF">GSBRNA2T00061167001</name>
</gene>
<dbReference type="Pfam" id="PF16845">
    <property type="entry name" value="SQAPI"/>
    <property type="match status" value="1"/>
</dbReference>
<dbReference type="STRING" id="3708.A0A078FGR9"/>
<evidence type="ECO:0000313" key="6">
    <source>
        <dbReference type="EMBL" id="CDY12162.1"/>
    </source>
</evidence>
<evidence type="ECO:0000256" key="3">
    <source>
        <dbReference type="SAM" id="SignalP"/>
    </source>
</evidence>
<evidence type="ECO:0000259" key="4">
    <source>
        <dbReference type="Pfam" id="PF16845"/>
    </source>
</evidence>
<proteinExistence type="predicted"/>